<dbReference type="HOGENOM" id="CLU_013727_4_1_1"/>
<dbReference type="PANTHER" id="PTHR31569:SF4">
    <property type="entry name" value="SWIM-TYPE DOMAIN-CONTAINING PROTEIN"/>
    <property type="match status" value="1"/>
</dbReference>
<dbReference type="InterPro" id="IPR018289">
    <property type="entry name" value="MULE_transposase_dom"/>
</dbReference>
<name>F0X297_9STRA</name>
<dbReference type="AlphaFoldDB" id="F0X297"/>
<evidence type="ECO:0000313" key="2">
    <source>
        <dbReference type="EMBL" id="CCA27977.1"/>
    </source>
</evidence>
<accession>F0X297</accession>
<dbReference type="PANTHER" id="PTHR31569">
    <property type="entry name" value="SWIM-TYPE DOMAIN-CONTAINING PROTEIN"/>
    <property type="match status" value="1"/>
</dbReference>
<proteinExistence type="predicted"/>
<dbReference type="InterPro" id="IPR052579">
    <property type="entry name" value="Zinc_finger_SWIM"/>
</dbReference>
<protein>
    <submittedName>
        <fullName evidence="2">Mutatorlike element transposase putative</fullName>
    </submittedName>
</protein>
<evidence type="ECO:0000259" key="1">
    <source>
        <dbReference type="Pfam" id="PF10551"/>
    </source>
</evidence>
<dbReference type="EMBL" id="FR824790">
    <property type="protein sequence ID" value="CCA27977.1"/>
    <property type="molecule type" value="Genomic_DNA"/>
</dbReference>
<organism evidence="2">
    <name type="scientific">Albugo laibachii Nc14</name>
    <dbReference type="NCBI Taxonomy" id="890382"/>
    <lineage>
        <taxon>Eukaryota</taxon>
        <taxon>Sar</taxon>
        <taxon>Stramenopiles</taxon>
        <taxon>Oomycota</taxon>
        <taxon>Peronosporomycetes</taxon>
        <taxon>Albuginales</taxon>
        <taxon>Albuginaceae</taxon>
        <taxon>Albugo</taxon>
    </lineage>
</organism>
<feature type="domain" description="MULE transposase" evidence="1">
    <location>
        <begin position="1"/>
        <end position="62"/>
    </location>
</feature>
<reference evidence="2" key="1">
    <citation type="journal article" date="2011" name="PLoS Biol.">
        <title>Gene gain and loss during evolution of obligate parasitism in the white rust pathogen of Arabidopsis thaliana.</title>
        <authorList>
            <person name="Kemen E."/>
            <person name="Gardiner A."/>
            <person name="Schultz-Larsen T."/>
            <person name="Kemen A.C."/>
            <person name="Balmuth A.L."/>
            <person name="Robert-Seilaniantz A."/>
            <person name="Bailey K."/>
            <person name="Holub E."/>
            <person name="Studholme D.J."/>
            <person name="Maclean D."/>
            <person name="Jones J.D."/>
        </authorList>
    </citation>
    <scope>NUCLEOTIDE SEQUENCE</scope>
</reference>
<dbReference type="Pfam" id="PF10551">
    <property type="entry name" value="MULE"/>
    <property type="match status" value="1"/>
</dbReference>
<gene>
    <name evidence="2" type="primary">AlNc14C923G12630</name>
    <name evidence="2" type="ORF">ALNC14_141210</name>
</gene>
<sequence>MQGEEENNYVWALTALKSVVQRRRNEGAPPVLANDNDSALLNAENRVFPKAARLLCRWHVNKINFANCKLHFTDGDEWKEMITDWSAHSYERSAEGFKTQWKEFQNKHQHHSAVTRYLDITWVKHKLKFF</sequence>
<reference evidence="2" key="2">
    <citation type="submission" date="2011-02" db="EMBL/GenBank/DDBJ databases">
        <authorList>
            <person name="MacLean D."/>
        </authorList>
    </citation>
    <scope>NUCLEOTIDE SEQUENCE</scope>
</reference>